<dbReference type="AlphaFoldDB" id="A0A7G5FBU3"/>
<dbReference type="EMBL" id="CP059833">
    <property type="protein sequence ID" value="QMV84084.1"/>
    <property type="molecule type" value="Genomic_DNA"/>
</dbReference>
<keyword evidence="2" id="KW-1185">Reference proteome</keyword>
<evidence type="ECO:0000313" key="2">
    <source>
        <dbReference type="Proteomes" id="UP000515570"/>
    </source>
</evidence>
<accession>A0A7G5FBU3</accession>
<gene>
    <name evidence="1" type="ORF">HW450_06715</name>
</gene>
<organism evidence="1 2">
    <name type="scientific">Corynebacterium hindlerae</name>
    <dbReference type="NCBI Taxonomy" id="699041"/>
    <lineage>
        <taxon>Bacteria</taxon>
        <taxon>Bacillati</taxon>
        <taxon>Actinomycetota</taxon>
        <taxon>Actinomycetes</taxon>
        <taxon>Mycobacteriales</taxon>
        <taxon>Corynebacteriaceae</taxon>
        <taxon>Corynebacterium</taxon>
    </lineage>
</organism>
<dbReference type="RefSeq" id="WP_182384894.1">
    <property type="nucleotide sequence ID" value="NZ_CP059833.1"/>
</dbReference>
<evidence type="ECO:0000313" key="1">
    <source>
        <dbReference type="EMBL" id="QMV84084.1"/>
    </source>
</evidence>
<sequence>MVWNHGNTPREKLEEKAERNKKILKCRRLGMSNQEIGDKFNLDQSTVFRIVQKHLRDIPKEEADELRQLELERLDIATRGIMPKVLKGDAQAVNALVKVADHRAKLVGLYQLDATDDGSEVGKAFVELLDSVKNAVSGADDSNIQQ</sequence>
<proteinExistence type="predicted"/>
<dbReference type="SUPFAM" id="SSF88659">
    <property type="entry name" value="Sigma3 and sigma4 domains of RNA polymerase sigma factors"/>
    <property type="match status" value="1"/>
</dbReference>
<reference evidence="1 2" key="1">
    <citation type="submission" date="2020-07" db="EMBL/GenBank/DDBJ databases">
        <title>non toxigenic Corynebacterium sp. nov from a clinical source.</title>
        <authorList>
            <person name="Bernier A.-M."/>
            <person name="Bernard K."/>
        </authorList>
    </citation>
    <scope>NUCLEOTIDE SEQUENCE [LARGE SCALE GENOMIC DNA]</scope>
    <source>
        <strain evidence="2">NML 93-0612</strain>
    </source>
</reference>
<dbReference type="InterPro" id="IPR013324">
    <property type="entry name" value="RNA_pol_sigma_r3/r4-like"/>
</dbReference>
<dbReference type="Proteomes" id="UP000515570">
    <property type="component" value="Chromosome"/>
</dbReference>
<name>A0A7G5FBU3_9CORY</name>
<protein>
    <submittedName>
        <fullName evidence="1">Uncharacterized protein</fullName>
    </submittedName>
</protein>